<dbReference type="PANTHER" id="PTHR24198:SF165">
    <property type="entry name" value="ANKYRIN REPEAT-CONTAINING PROTEIN-RELATED"/>
    <property type="match status" value="1"/>
</dbReference>
<keyword evidence="2 3" id="KW-0040">ANK repeat</keyword>
<dbReference type="InterPro" id="IPR036770">
    <property type="entry name" value="Ankyrin_rpt-contain_sf"/>
</dbReference>
<dbReference type="AlphaFoldDB" id="A0A8H7CJL1"/>
<reference evidence="4" key="1">
    <citation type="submission" date="2020-05" db="EMBL/GenBank/DDBJ databases">
        <title>Mycena genomes resolve the evolution of fungal bioluminescence.</title>
        <authorList>
            <person name="Tsai I.J."/>
        </authorList>
    </citation>
    <scope>NUCLEOTIDE SEQUENCE</scope>
    <source>
        <strain evidence="4">160909Yilan</strain>
    </source>
</reference>
<dbReference type="EMBL" id="JACAZH010000033">
    <property type="protein sequence ID" value="KAF7337753.1"/>
    <property type="molecule type" value="Genomic_DNA"/>
</dbReference>
<dbReference type="PANTHER" id="PTHR24198">
    <property type="entry name" value="ANKYRIN REPEAT AND PROTEIN KINASE DOMAIN-CONTAINING PROTEIN"/>
    <property type="match status" value="1"/>
</dbReference>
<dbReference type="SMART" id="SM00248">
    <property type="entry name" value="ANK"/>
    <property type="match status" value="7"/>
</dbReference>
<feature type="repeat" description="ANK" evidence="3">
    <location>
        <begin position="228"/>
        <end position="260"/>
    </location>
</feature>
<dbReference type="OrthoDB" id="3060779at2759"/>
<evidence type="ECO:0000256" key="3">
    <source>
        <dbReference type="PROSITE-ProRule" id="PRU00023"/>
    </source>
</evidence>
<dbReference type="Gene3D" id="1.25.40.20">
    <property type="entry name" value="Ankyrin repeat-containing domain"/>
    <property type="match status" value="2"/>
</dbReference>
<evidence type="ECO:0000256" key="1">
    <source>
        <dbReference type="ARBA" id="ARBA00022737"/>
    </source>
</evidence>
<comment type="caution">
    <text evidence="4">The sequence shown here is derived from an EMBL/GenBank/DDBJ whole genome shotgun (WGS) entry which is preliminary data.</text>
</comment>
<dbReference type="PROSITE" id="PS50297">
    <property type="entry name" value="ANK_REP_REGION"/>
    <property type="match status" value="2"/>
</dbReference>
<sequence>MFTELPLELVLHTVSFLTRLSGDYHLAKGVLEMQELIPDLPSINALSQTNTVLYSMLNETLYELCASVQPLGAAALLFAVAYELGSTLDKCVAAGISLDNEFIFGRPHSRCSLLYVAAAMGARAMVVKLLEMYGEGMMARVHALGSSLDGTPLDCAARNEHMEIVRLLAPIPMPSPDVFLKISPSISVQLESQGQYLGRALIEAIGTSNLEISRYLVSEGADVNVYQNFNTPLNKAISSKNLELVQFLLASGADPNRSDGGFSPLFNAADDGSVELIEALLAAGANPHTRDSDSRNVFAVIRDIELWRLFLELRVDPNHQDGFGSTALHYACFLPTETAKACIELLLQFGAATIQEADHEGFTPVDIAMQDNNPEIVKMLEPLVHDPELQMKIGTWWKEREAADSDMS</sequence>
<evidence type="ECO:0000256" key="2">
    <source>
        <dbReference type="ARBA" id="ARBA00023043"/>
    </source>
</evidence>
<evidence type="ECO:0000313" key="5">
    <source>
        <dbReference type="Proteomes" id="UP000623467"/>
    </source>
</evidence>
<dbReference type="Proteomes" id="UP000623467">
    <property type="component" value="Unassembled WGS sequence"/>
</dbReference>
<keyword evidence="5" id="KW-1185">Reference proteome</keyword>
<dbReference type="Pfam" id="PF12796">
    <property type="entry name" value="Ank_2"/>
    <property type="match status" value="2"/>
</dbReference>
<evidence type="ECO:0008006" key="6">
    <source>
        <dbReference type="Google" id="ProtNLM"/>
    </source>
</evidence>
<keyword evidence="1" id="KW-0677">Repeat</keyword>
<evidence type="ECO:0000313" key="4">
    <source>
        <dbReference type="EMBL" id="KAF7337753.1"/>
    </source>
</evidence>
<proteinExistence type="predicted"/>
<dbReference type="SUPFAM" id="SSF48403">
    <property type="entry name" value="Ankyrin repeat"/>
    <property type="match status" value="1"/>
</dbReference>
<accession>A0A8H7CJL1</accession>
<organism evidence="4 5">
    <name type="scientific">Mycena sanguinolenta</name>
    <dbReference type="NCBI Taxonomy" id="230812"/>
    <lineage>
        <taxon>Eukaryota</taxon>
        <taxon>Fungi</taxon>
        <taxon>Dikarya</taxon>
        <taxon>Basidiomycota</taxon>
        <taxon>Agaricomycotina</taxon>
        <taxon>Agaricomycetes</taxon>
        <taxon>Agaricomycetidae</taxon>
        <taxon>Agaricales</taxon>
        <taxon>Marasmiineae</taxon>
        <taxon>Mycenaceae</taxon>
        <taxon>Mycena</taxon>
    </lineage>
</organism>
<dbReference type="InterPro" id="IPR002110">
    <property type="entry name" value="Ankyrin_rpt"/>
</dbReference>
<dbReference type="PROSITE" id="PS50088">
    <property type="entry name" value="ANK_REPEAT"/>
    <property type="match status" value="2"/>
</dbReference>
<gene>
    <name evidence="4" type="ORF">MSAN_02249100</name>
</gene>
<feature type="repeat" description="ANK" evidence="3">
    <location>
        <begin position="260"/>
        <end position="292"/>
    </location>
</feature>
<name>A0A8H7CJL1_9AGAR</name>
<protein>
    <recommendedName>
        <fullName evidence="6">Ankyrin</fullName>
    </recommendedName>
</protein>